<evidence type="ECO:0000256" key="8">
    <source>
        <dbReference type="ARBA" id="ARBA00022741"/>
    </source>
</evidence>
<dbReference type="Proteomes" id="UP000028007">
    <property type="component" value="Unassembled WGS sequence"/>
</dbReference>
<dbReference type="SUPFAM" id="SSF55874">
    <property type="entry name" value="ATPase domain of HSP90 chaperone/DNA topoisomerase II/histidine kinase"/>
    <property type="match status" value="1"/>
</dbReference>
<evidence type="ECO:0000313" key="17">
    <source>
        <dbReference type="EMBL" id="KEQ28652.1"/>
    </source>
</evidence>
<evidence type="ECO:0000256" key="13">
    <source>
        <dbReference type="ARBA" id="ARBA00023136"/>
    </source>
</evidence>
<evidence type="ECO:0000256" key="2">
    <source>
        <dbReference type="ARBA" id="ARBA00004651"/>
    </source>
</evidence>
<keyword evidence="10" id="KW-0067">ATP-binding</keyword>
<dbReference type="SUPFAM" id="SSF47384">
    <property type="entry name" value="Homodimeric domain of signal transducing histidine kinase"/>
    <property type="match status" value="1"/>
</dbReference>
<keyword evidence="7 14" id="KW-0812">Transmembrane</keyword>
<dbReference type="PANTHER" id="PTHR45528">
    <property type="entry name" value="SENSOR HISTIDINE KINASE CPXA"/>
    <property type="match status" value="1"/>
</dbReference>
<dbReference type="RefSeq" id="WP_037443645.1">
    <property type="nucleotide sequence ID" value="NZ_JNFF01000110.1"/>
</dbReference>
<dbReference type="PROSITE" id="PS50109">
    <property type="entry name" value="HIS_KIN"/>
    <property type="match status" value="1"/>
</dbReference>
<feature type="domain" description="Histidine kinase" evidence="15">
    <location>
        <begin position="240"/>
        <end position="457"/>
    </location>
</feature>
<evidence type="ECO:0000256" key="10">
    <source>
        <dbReference type="ARBA" id="ARBA00022840"/>
    </source>
</evidence>
<dbReference type="GO" id="GO:0005524">
    <property type="term" value="F:ATP binding"/>
    <property type="evidence" value="ECO:0007669"/>
    <property type="project" value="UniProtKB-KW"/>
</dbReference>
<sequence>MKIRSRLTMVFTLLFAVIFIGFAFFTYYSSAANREDEYYKRLRQLAVTKTNLLLDAKVAPGVLQLIYKNTPNNLFQEEVAIYDTFFNLLYHDAVDIDKIKETRAMINTIVTNGEIEFKQGQLQAVGFLYMYKGDQYVITAAAKDEYGLAKMANLRFILILATLGSITLTVFAGYFFAKQALKPVADMIDDVEELSASNLDLRLTIPNNGKDEIAELAITFNQMLDRLEHSFSSQKEFVSHLSHELRTPLATVIAELEIALNKERTADQYRESIVQALNDARRLTRLSTSLLDLANANYDPTQISFKELRLDELLLDARQELTGKQPGYKVSLIFDHDAEDDDLITVLGNEYLLKTAFINLIENGCKFSANQESVISISYDLHKSVLRFSDTGIGIPEADLPNIFQPFFRGSNETFADGNGIGLALTQKIITIHNGEISVFSRTGEGTTFLIELPHLPVLGNLHF</sequence>
<evidence type="ECO:0000259" key="16">
    <source>
        <dbReference type="PROSITE" id="PS50885"/>
    </source>
</evidence>
<evidence type="ECO:0000256" key="7">
    <source>
        <dbReference type="ARBA" id="ARBA00022692"/>
    </source>
</evidence>
<dbReference type="Pfam" id="PF00512">
    <property type="entry name" value="HisKA"/>
    <property type="match status" value="1"/>
</dbReference>
<proteinExistence type="predicted"/>
<dbReference type="PANTHER" id="PTHR45528:SF1">
    <property type="entry name" value="SENSOR HISTIDINE KINASE CPXA"/>
    <property type="match status" value="1"/>
</dbReference>
<keyword evidence="6" id="KW-0808">Transferase</keyword>
<dbReference type="Gene3D" id="1.10.287.130">
    <property type="match status" value="1"/>
</dbReference>
<comment type="caution">
    <text evidence="17">The sequence shown here is derived from an EMBL/GenBank/DDBJ whole genome shotgun (WGS) entry which is preliminary data.</text>
</comment>
<dbReference type="Gene3D" id="3.30.565.10">
    <property type="entry name" value="Histidine kinase-like ATPase, C-terminal domain"/>
    <property type="match status" value="1"/>
</dbReference>
<dbReference type="GO" id="GO:0005886">
    <property type="term" value="C:plasma membrane"/>
    <property type="evidence" value="ECO:0007669"/>
    <property type="project" value="UniProtKB-SubCell"/>
</dbReference>
<dbReference type="InterPro" id="IPR036097">
    <property type="entry name" value="HisK_dim/P_sf"/>
</dbReference>
<evidence type="ECO:0000256" key="5">
    <source>
        <dbReference type="ARBA" id="ARBA00022553"/>
    </source>
</evidence>
<reference evidence="17 18" key="1">
    <citation type="journal article" date="1992" name="Int. J. Syst. Bacteriol.">
        <title>Sphingobacterium antarcticus sp. nov. a Psychrotrophic Bacterium from the Soils of Schirmacher Oasis, Antarctica.</title>
        <authorList>
            <person name="Shivaji S."/>
            <person name="Ray M.K."/>
            <person name="Rao N.S."/>
            <person name="Saiserr L."/>
            <person name="Jagannadham M.V."/>
            <person name="Kumar G.S."/>
            <person name="Reddy G."/>
            <person name="Bhargava P.M."/>
        </authorList>
    </citation>
    <scope>NUCLEOTIDE SEQUENCE [LARGE SCALE GENOMIC DNA]</scope>
    <source>
        <strain evidence="17 18">4BY</strain>
    </source>
</reference>
<dbReference type="SUPFAM" id="SSF158472">
    <property type="entry name" value="HAMP domain-like"/>
    <property type="match status" value="1"/>
</dbReference>
<dbReference type="PROSITE" id="PS50885">
    <property type="entry name" value="HAMP"/>
    <property type="match status" value="1"/>
</dbReference>
<evidence type="ECO:0000256" key="14">
    <source>
        <dbReference type="SAM" id="Phobius"/>
    </source>
</evidence>
<dbReference type="InterPro" id="IPR003661">
    <property type="entry name" value="HisK_dim/P_dom"/>
</dbReference>
<protein>
    <recommendedName>
        <fullName evidence="3">histidine kinase</fullName>
        <ecNumber evidence="3">2.7.13.3</ecNumber>
    </recommendedName>
</protein>
<evidence type="ECO:0000313" key="18">
    <source>
        <dbReference type="Proteomes" id="UP000028007"/>
    </source>
</evidence>
<dbReference type="InterPro" id="IPR005467">
    <property type="entry name" value="His_kinase_dom"/>
</dbReference>
<dbReference type="eggNOG" id="COG2205">
    <property type="taxonomic scope" value="Bacteria"/>
</dbReference>
<keyword evidence="9 17" id="KW-0418">Kinase</keyword>
<comment type="catalytic activity">
    <reaction evidence="1">
        <text>ATP + protein L-histidine = ADP + protein N-phospho-L-histidine.</text>
        <dbReference type="EC" id="2.7.13.3"/>
    </reaction>
</comment>
<dbReference type="InterPro" id="IPR003594">
    <property type="entry name" value="HATPase_dom"/>
</dbReference>
<dbReference type="PRINTS" id="PR00344">
    <property type="entry name" value="BCTRLSENSOR"/>
</dbReference>
<evidence type="ECO:0000259" key="15">
    <source>
        <dbReference type="PROSITE" id="PS50109"/>
    </source>
</evidence>
<dbReference type="SMART" id="SM00304">
    <property type="entry name" value="HAMP"/>
    <property type="match status" value="1"/>
</dbReference>
<accession>A0A081PD79</accession>
<dbReference type="CDD" id="cd00082">
    <property type="entry name" value="HisKA"/>
    <property type="match status" value="1"/>
</dbReference>
<feature type="transmembrane region" description="Helical" evidence="14">
    <location>
        <begin position="7"/>
        <end position="28"/>
    </location>
</feature>
<dbReference type="CDD" id="cd06225">
    <property type="entry name" value="HAMP"/>
    <property type="match status" value="1"/>
</dbReference>
<dbReference type="Gene3D" id="6.10.340.10">
    <property type="match status" value="1"/>
</dbReference>
<dbReference type="InterPro" id="IPR050398">
    <property type="entry name" value="HssS/ArlS-like"/>
</dbReference>
<gene>
    <name evidence="17" type="ORF">N180_04445</name>
</gene>
<dbReference type="SMART" id="SM00387">
    <property type="entry name" value="HATPase_c"/>
    <property type="match status" value="1"/>
</dbReference>
<keyword evidence="11 14" id="KW-1133">Transmembrane helix</keyword>
<evidence type="ECO:0000256" key="6">
    <source>
        <dbReference type="ARBA" id="ARBA00022679"/>
    </source>
</evidence>
<dbReference type="GO" id="GO:0000155">
    <property type="term" value="F:phosphorelay sensor kinase activity"/>
    <property type="evidence" value="ECO:0007669"/>
    <property type="project" value="InterPro"/>
</dbReference>
<name>A0A081PD79_9SPHI</name>
<feature type="transmembrane region" description="Helical" evidence="14">
    <location>
        <begin position="156"/>
        <end position="177"/>
    </location>
</feature>
<dbReference type="EMBL" id="JNFF01000110">
    <property type="protein sequence ID" value="KEQ28652.1"/>
    <property type="molecule type" value="Genomic_DNA"/>
</dbReference>
<keyword evidence="4" id="KW-1003">Cell membrane</keyword>
<dbReference type="SMART" id="SM00388">
    <property type="entry name" value="HisKA"/>
    <property type="match status" value="1"/>
</dbReference>
<comment type="subcellular location">
    <subcellularLocation>
        <location evidence="2">Cell membrane</location>
        <topology evidence="2">Multi-pass membrane protein</topology>
    </subcellularLocation>
</comment>
<dbReference type="InterPro" id="IPR003660">
    <property type="entry name" value="HAMP_dom"/>
</dbReference>
<evidence type="ECO:0000256" key="12">
    <source>
        <dbReference type="ARBA" id="ARBA00023012"/>
    </source>
</evidence>
<keyword evidence="5" id="KW-0597">Phosphoprotein</keyword>
<keyword evidence="18" id="KW-1185">Reference proteome</keyword>
<evidence type="ECO:0000256" key="4">
    <source>
        <dbReference type="ARBA" id="ARBA00022475"/>
    </source>
</evidence>
<keyword evidence="12" id="KW-0902">Two-component regulatory system</keyword>
<feature type="domain" description="HAMP" evidence="16">
    <location>
        <begin position="178"/>
        <end position="232"/>
    </location>
</feature>
<dbReference type="AlphaFoldDB" id="A0A081PD79"/>
<dbReference type="OrthoDB" id="594725at2"/>
<organism evidence="17 18">
    <name type="scientific">Pedobacter antarcticus 4BY</name>
    <dbReference type="NCBI Taxonomy" id="1358423"/>
    <lineage>
        <taxon>Bacteria</taxon>
        <taxon>Pseudomonadati</taxon>
        <taxon>Bacteroidota</taxon>
        <taxon>Sphingobacteriia</taxon>
        <taxon>Sphingobacteriales</taxon>
        <taxon>Sphingobacteriaceae</taxon>
        <taxon>Pedobacter</taxon>
    </lineage>
</organism>
<evidence type="ECO:0000256" key="9">
    <source>
        <dbReference type="ARBA" id="ARBA00022777"/>
    </source>
</evidence>
<keyword evidence="8" id="KW-0547">Nucleotide-binding</keyword>
<evidence type="ECO:0000256" key="11">
    <source>
        <dbReference type="ARBA" id="ARBA00022989"/>
    </source>
</evidence>
<dbReference type="EC" id="2.7.13.3" evidence="3"/>
<dbReference type="Pfam" id="PF02518">
    <property type="entry name" value="HATPase_c"/>
    <property type="match status" value="1"/>
</dbReference>
<evidence type="ECO:0000256" key="1">
    <source>
        <dbReference type="ARBA" id="ARBA00000085"/>
    </source>
</evidence>
<dbReference type="InterPro" id="IPR036890">
    <property type="entry name" value="HATPase_C_sf"/>
</dbReference>
<dbReference type="Pfam" id="PF00672">
    <property type="entry name" value="HAMP"/>
    <property type="match status" value="1"/>
</dbReference>
<keyword evidence="13 14" id="KW-0472">Membrane</keyword>
<evidence type="ECO:0000256" key="3">
    <source>
        <dbReference type="ARBA" id="ARBA00012438"/>
    </source>
</evidence>
<dbReference type="InterPro" id="IPR004358">
    <property type="entry name" value="Sig_transdc_His_kin-like_C"/>
</dbReference>